<proteinExistence type="predicted"/>
<dbReference type="EMBL" id="PTQR01000039">
    <property type="protein sequence ID" value="TKX24441.1"/>
    <property type="molecule type" value="Genomic_DNA"/>
</dbReference>
<dbReference type="AlphaFoldDB" id="A0A4U7B4R5"/>
<gene>
    <name evidence="2" type="ORF">C1H76_3048</name>
</gene>
<name>A0A4U7B4R5_9PEZI</name>
<evidence type="ECO:0000313" key="2">
    <source>
        <dbReference type="EMBL" id="TKX24441.1"/>
    </source>
</evidence>
<reference evidence="2 3" key="1">
    <citation type="submission" date="2018-02" db="EMBL/GenBank/DDBJ databases">
        <title>Draft genome sequences of Elsinoe sp., causing black scab on jojoba.</title>
        <authorList>
            <person name="Stodart B."/>
            <person name="Jeffress S."/>
            <person name="Ash G."/>
            <person name="Arun Chinnappa K."/>
        </authorList>
    </citation>
    <scope>NUCLEOTIDE SEQUENCE [LARGE SCALE GENOMIC DNA]</scope>
    <source>
        <strain evidence="2 3">Hillstone_2</strain>
    </source>
</reference>
<protein>
    <submittedName>
        <fullName evidence="2">Uncharacterized protein</fullName>
    </submittedName>
</protein>
<accession>A0A4U7B4R5</accession>
<comment type="caution">
    <text evidence="2">The sequence shown here is derived from an EMBL/GenBank/DDBJ whole genome shotgun (WGS) entry which is preliminary data.</text>
</comment>
<evidence type="ECO:0000256" key="1">
    <source>
        <dbReference type="SAM" id="MobiDB-lite"/>
    </source>
</evidence>
<evidence type="ECO:0000313" key="3">
    <source>
        <dbReference type="Proteomes" id="UP000308133"/>
    </source>
</evidence>
<organism evidence="2 3">
    <name type="scientific">Elsinoe australis</name>
    <dbReference type="NCBI Taxonomy" id="40998"/>
    <lineage>
        <taxon>Eukaryota</taxon>
        <taxon>Fungi</taxon>
        <taxon>Dikarya</taxon>
        <taxon>Ascomycota</taxon>
        <taxon>Pezizomycotina</taxon>
        <taxon>Dothideomycetes</taxon>
        <taxon>Dothideomycetidae</taxon>
        <taxon>Myriangiales</taxon>
        <taxon>Elsinoaceae</taxon>
        <taxon>Elsinoe</taxon>
    </lineage>
</organism>
<sequence>MASVKAKDNRKLDNKKGRYTANAFIADDENSSSGDEVGDDASSTDTGVTTLVTATKYFYSNTTSRFLINTAVLFDNGAGSHLPNAYKNSRRYRKLGSLSGATNPPTPTPSRMAEQLVRKHHYRAQRERSDLTYVSTTKQIVGSPKTIELPTVIGPMHHRHLSYWALAACV</sequence>
<feature type="region of interest" description="Disordered" evidence="1">
    <location>
        <begin position="18"/>
        <end position="46"/>
    </location>
</feature>
<dbReference type="Proteomes" id="UP000308133">
    <property type="component" value="Unassembled WGS sequence"/>
</dbReference>